<name>A0ABM8V865_THEXY</name>
<accession>A0ABM8V865</accession>
<proteinExistence type="predicted"/>
<dbReference type="RefSeq" id="WP_213486020.1">
    <property type="nucleotide sequence ID" value="NZ_CAJRAY010000085.1"/>
</dbReference>
<keyword evidence="2" id="KW-1185">Reference proteome</keyword>
<dbReference type="Pfam" id="PF08890">
    <property type="entry name" value="Phage_TAC_5"/>
    <property type="match status" value="1"/>
</dbReference>
<dbReference type="Gene3D" id="3.30.2220.30">
    <property type="match status" value="1"/>
</dbReference>
<dbReference type="Proteomes" id="UP000681526">
    <property type="component" value="Unassembled WGS sequence"/>
</dbReference>
<dbReference type="InterPro" id="IPR014986">
    <property type="entry name" value="XkdN-like"/>
</dbReference>
<organism evidence="1 2">
    <name type="scientific">Thermobacillus xylanilyticus</name>
    <dbReference type="NCBI Taxonomy" id="76633"/>
    <lineage>
        <taxon>Bacteria</taxon>
        <taxon>Bacillati</taxon>
        <taxon>Bacillota</taxon>
        <taxon>Bacilli</taxon>
        <taxon>Bacillales</taxon>
        <taxon>Paenibacillaceae</taxon>
        <taxon>Thermobacillus</taxon>
    </lineage>
</organism>
<dbReference type="EMBL" id="CAJRAY010000085">
    <property type="protein sequence ID" value="CAG5091882.1"/>
    <property type="molecule type" value="Genomic_DNA"/>
</dbReference>
<evidence type="ECO:0000313" key="2">
    <source>
        <dbReference type="Proteomes" id="UP000681526"/>
    </source>
</evidence>
<reference evidence="1 2" key="1">
    <citation type="submission" date="2021-04" db="EMBL/GenBank/DDBJ databases">
        <authorList>
            <person name="Rakotoarivonina H."/>
        </authorList>
    </citation>
    <scope>NUCLEOTIDE SEQUENCE [LARGE SCALE GENOMIC DNA]</scope>
    <source>
        <strain evidence="1 2">XE</strain>
    </source>
</reference>
<comment type="caution">
    <text evidence="1">The sequence shown here is derived from an EMBL/GenBank/DDBJ whole genome shotgun (WGS) entry which is preliminary data.</text>
</comment>
<gene>
    <name evidence="1" type="primary">txxe 3184-xkdN1</name>
    <name evidence="1" type="ORF">TXXE_16875</name>
</gene>
<evidence type="ECO:0000313" key="1">
    <source>
        <dbReference type="EMBL" id="CAG5091882.1"/>
    </source>
</evidence>
<protein>
    <submittedName>
        <fullName evidence="1">Hypothetical bacteriophage protein</fullName>
    </submittedName>
</protein>
<dbReference type="InterPro" id="IPR038559">
    <property type="entry name" value="XkdN-like_sf"/>
</dbReference>
<sequence length="135" mass="15476">MNLQEFLNNNPIDNLTEEVVVSPRFKDEKGNLLKFKIKAMTSREFDDIRRSAMQIKKGRKVEFDAQKFNLQVVVHHTLVPDFKDAASIRKLGCHTPEEYVQKVLLAGEVATLAQKIQELSGFDVEMDELVEEAKN</sequence>